<dbReference type="Proteomes" id="UP000614490">
    <property type="component" value="Unassembled WGS sequence"/>
</dbReference>
<dbReference type="RefSeq" id="WP_197317267.1">
    <property type="nucleotide sequence ID" value="NZ_JADZSC010000002.1"/>
</dbReference>
<keyword evidence="9" id="KW-0739">Sodium transport</keyword>
<comment type="subcellular location">
    <subcellularLocation>
        <location evidence="1">Cell membrane</location>
        <topology evidence="1">Multi-pass membrane protein</topology>
    </subcellularLocation>
</comment>
<evidence type="ECO:0000256" key="3">
    <source>
        <dbReference type="ARBA" id="ARBA00022475"/>
    </source>
</evidence>
<keyword evidence="13" id="KW-1185">Reference proteome</keyword>
<organism evidence="12 13">
    <name type="scientific">Halobacillus yeomjeoni</name>
    <dbReference type="NCBI Taxonomy" id="311194"/>
    <lineage>
        <taxon>Bacteria</taxon>
        <taxon>Bacillati</taxon>
        <taxon>Bacillota</taxon>
        <taxon>Bacilli</taxon>
        <taxon>Bacillales</taxon>
        <taxon>Bacillaceae</taxon>
        <taxon>Halobacillus</taxon>
    </lineage>
</organism>
<dbReference type="GO" id="GO:0051453">
    <property type="term" value="P:regulation of intracellular pH"/>
    <property type="evidence" value="ECO:0007669"/>
    <property type="project" value="TreeGrafter"/>
</dbReference>
<feature type="transmembrane region" description="Helical" evidence="10">
    <location>
        <begin position="28"/>
        <end position="47"/>
    </location>
</feature>
<feature type="transmembrane region" description="Helical" evidence="10">
    <location>
        <begin position="300"/>
        <end position="325"/>
    </location>
</feature>
<evidence type="ECO:0000256" key="5">
    <source>
        <dbReference type="ARBA" id="ARBA00022989"/>
    </source>
</evidence>
<keyword evidence="2" id="KW-0813">Transport</keyword>
<feature type="transmembrane region" description="Helical" evidence="10">
    <location>
        <begin position="78"/>
        <end position="98"/>
    </location>
</feature>
<feature type="domain" description="Cation/H+ exchanger transmembrane" evidence="11">
    <location>
        <begin position="9"/>
        <end position="390"/>
    </location>
</feature>
<keyword evidence="3" id="KW-1003">Cell membrane</keyword>
<reference evidence="12 13" key="1">
    <citation type="journal article" date="2005" name="Int. J. Syst. Evol. Microbiol.">
        <title>Halobacillus yeomjeoni sp. nov., isolated from a marine solar saltern in Korea.</title>
        <authorList>
            <person name="Yoon J.H."/>
            <person name="Kang S.J."/>
            <person name="Lee C.H."/>
            <person name="Oh H.W."/>
            <person name="Oh T.K."/>
        </authorList>
    </citation>
    <scope>NUCLEOTIDE SEQUENCE [LARGE SCALE GENOMIC DNA]</scope>
    <source>
        <strain evidence="12 13">KCTC 3957</strain>
    </source>
</reference>
<keyword evidence="8 10" id="KW-0472">Membrane</keyword>
<feature type="transmembrane region" description="Helical" evidence="10">
    <location>
        <begin position="54"/>
        <end position="72"/>
    </location>
</feature>
<evidence type="ECO:0000259" key="11">
    <source>
        <dbReference type="Pfam" id="PF00999"/>
    </source>
</evidence>
<proteinExistence type="predicted"/>
<dbReference type="InterPro" id="IPR006153">
    <property type="entry name" value="Cation/H_exchanger_TM"/>
</dbReference>
<feature type="transmembrane region" description="Helical" evidence="10">
    <location>
        <begin position="337"/>
        <end position="354"/>
    </location>
</feature>
<accession>A0A931HVN8</accession>
<evidence type="ECO:0000256" key="8">
    <source>
        <dbReference type="ARBA" id="ARBA00023136"/>
    </source>
</evidence>
<dbReference type="PANTHER" id="PTHR10110">
    <property type="entry name" value="SODIUM/HYDROGEN EXCHANGER"/>
    <property type="match status" value="1"/>
</dbReference>
<evidence type="ECO:0000256" key="2">
    <source>
        <dbReference type="ARBA" id="ARBA00022448"/>
    </source>
</evidence>
<dbReference type="GO" id="GO:0015386">
    <property type="term" value="F:potassium:proton antiporter activity"/>
    <property type="evidence" value="ECO:0007669"/>
    <property type="project" value="TreeGrafter"/>
</dbReference>
<sequence length="395" mass="43157">MSVSQVILLLLVGYSVFTLDKKQKHLPVPTLLFLLGIILSFIPYFAGMDVTERVLYDIFLPALLFVSAYRFSPKALKKNAGIIGLLSTVGLIVTALLLGFFTHVVLGSMVSITLVGALLIASILTPTDPVSVVSILKQSANNEKVADVVDGESMINDGTSVVLFTVLLGIYTSDKSFSAASFISEFLYVSLGGAVLGILFGWAVSKAVHITQHKEYQVMLSIILSYGIFHLAEHIGVSGVLATVASGVMLSWEFDHTNKEDHYREALDGFWGVVEPTILSIVFLLMGIELTNHFKLEHWGLMVLLFVASLIIRFIVISGVIQFFAFWKKSIGWKDTALITWSGIRGTMSVVLLLSLEAKVDGEAELLLSLCFGVIFLSLVVQSLGIYPLSQKMKD</sequence>
<feature type="transmembrane region" description="Helical" evidence="10">
    <location>
        <begin position="186"/>
        <end position="204"/>
    </location>
</feature>
<feature type="transmembrane region" description="Helical" evidence="10">
    <location>
        <begin position="366"/>
        <end position="389"/>
    </location>
</feature>
<dbReference type="AlphaFoldDB" id="A0A931HVN8"/>
<evidence type="ECO:0000256" key="6">
    <source>
        <dbReference type="ARBA" id="ARBA00023053"/>
    </source>
</evidence>
<name>A0A931HVN8_9BACI</name>
<feature type="transmembrane region" description="Helical" evidence="10">
    <location>
        <begin position="105"/>
        <end position="124"/>
    </location>
</feature>
<dbReference type="GO" id="GO:0098719">
    <property type="term" value="P:sodium ion import across plasma membrane"/>
    <property type="evidence" value="ECO:0007669"/>
    <property type="project" value="TreeGrafter"/>
</dbReference>
<keyword evidence="7" id="KW-0406">Ion transport</keyword>
<dbReference type="GO" id="GO:0005886">
    <property type="term" value="C:plasma membrane"/>
    <property type="evidence" value="ECO:0007669"/>
    <property type="project" value="UniProtKB-SubCell"/>
</dbReference>
<dbReference type="GO" id="GO:0015385">
    <property type="term" value="F:sodium:proton antiporter activity"/>
    <property type="evidence" value="ECO:0007669"/>
    <property type="project" value="InterPro"/>
</dbReference>
<dbReference type="InterPro" id="IPR018422">
    <property type="entry name" value="Cation/H_exchanger_CPA1"/>
</dbReference>
<evidence type="ECO:0000313" key="12">
    <source>
        <dbReference type="EMBL" id="MBH0230645.1"/>
    </source>
</evidence>
<evidence type="ECO:0000256" key="7">
    <source>
        <dbReference type="ARBA" id="ARBA00023065"/>
    </source>
</evidence>
<dbReference type="Pfam" id="PF00999">
    <property type="entry name" value="Na_H_Exchanger"/>
    <property type="match status" value="1"/>
</dbReference>
<evidence type="ECO:0000313" key="13">
    <source>
        <dbReference type="Proteomes" id="UP000614490"/>
    </source>
</evidence>
<gene>
    <name evidence="12" type="ORF">H0267_10505</name>
</gene>
<dbReference type="Gene3D" id="6.10.140.1330">
    <property type="match status" value="1"/>
</dbReference>
<feature type="transmembrane region" description="Helical" evidence="10">
    <location>
        <begin position="269"/>
        <end position="288"/>
    </location>
</feature>
<evidence type="ECO:0000256" key="1">
    <source>
        <dbReference type="ARBA" id="ARBA00004651"/>
    </source>
</evidence>
<feature type="transmembrane region" description="Helical" evidence="10">
    <location>
        <begin position="216"/>
        <end position="249"/>
    </location>
</feature>
<evidence type="ECO:0000256" key="4">
    <source>
        <dbReference type="ARBA" id="ARBA00022692"/>
    </source>
</evidence>
<dbReference type="PANTHER" id="PTHR10110:SF86">
    <property type="entry name" value="SODIUM_HYDROGEN EXCHANGER 7"/>
    <property type="match status" value="1"/>
</dbReference>
<keyword evidence="4 10" id="KW-0812">Transmembrane</keyword>
<keyword evidence="5 10" id="KW-1133">Transmembrane helix</keyword>
<keyword evidence="6" id="KW-0915">Sodium</keyword>
<comment type="caution">
    <text evidence="12">The sequence shown here is derived from an EMBL/GenBank/DDBJ whole genome shotgun (WGS) entry which is preliminary data.</text>
</comment>
<evidence type="ECO:0000256" key="10">
    <source>
        <dbReference type="SAM" id="Phobius"/>
    </source>
</evidence>
<dbReference type="EMBL" id="JADZSC010000002">
    <property type="protein sequence ID" value="MBH0230645.1"/>
    <property type="molecule type" value="Genomic_DNA"/>
</dbReference>
<evidence type="ECO:0000256" key="9">
    <source>
        <dbReference type="ARBA" id="ARBA00023201"/>
    </source>
</evidence>
<protein>
    <submittedName>
        <fullName evidence="12">Sodium:proton antiporter</fullName>
    </submittedName>
</protein>